<proteinExistence type="predicted"/>
<evidence type="ECO:0000313" key="2">
    <source>
        <dbReference type="Proteomes" id="UP000009882"/>
    </source>
</evidence>
<organism evidence="1 2">
    <name type="scientific">Penicillium digitatum (strain PHI26 / CECT 20796)</name>
    <name type="common">Green mold</name>
    <dbReference type="NCBI Taxonomy" id="1170229"/>
    <lineage>
        <taxon>Eukaryota</taxon>
        <taxon>Fungi</taxon>
        <taxon>Dikarya</taxon>
        <taxon>Ascomycota</taxon>
        <taxon>Pezizomycotina</taxon>
        <taxon>Eurotiomycetes</taxon>
        <taxon>Eurotiomycetidae</taxon>
        <taxon>Eurotiales</taxon>
        <taxon>Aspergillaceae</taxon>
        <taxon>Penicillium</taxon>
    </lineage>
</organism>
<dbReference type="InParanoid" id="K9FTS8"/>
<sequence length="43" mass="4811">MLHSNCNFANCPSDFPLPTCEIPLHHRAMCHVISMVLQFNPGS</sequence>
<name>K9FTS8_PEND2</name>
<keyword evidence="2" id="KW-1185">Reference proteome</keyword>
<comment type="caution">
    <text evidence="1">The sequence shown here is derived from an EMBL/GenBank/DDBJ whole genome shotgun (WGS) entry which is preliminary data.</text>
</comment>
<protein>
    <submittedName>
        <fullName evidence="1">Uncharacterized protein</fullName>
    </submittedName>
</protein>
<dbReference type="AlphaFoldDB" id="K9FTS8"/>
<dbReference type="Proteomes" id="UP000009882">
    <property type="component" value="Unassembled WGS sequence"/>
</dbReference>
<gene>
    <name evidence="1" type="ORF">PDIG_89080</name>
</gene>
<dbReference type="EMBL" id="AKCT01000328">
    <property type="protein sequence ID" value="EKV04476.1"/>
    <property type="molecule type" value="Genomic_DNA"/>
</dbReference>
<evidence type="ECO:0000313" key="1">
    <source>
        <dbReference type="EMBL" id="EKV04476.1"/>
    </source>
</evidence>
<accession>K9FTS8</accession>
<reference evidence="2" key="1">
    <citation type="journal article" date="2012" name="BMC Genomics">
        <title>Genome sequence of the necrotrophic fungus Penicillium digitatum, the main postharvest pathogen of citrus.</title>
        <authorList>
            <person name="Marcet-Houben M."/>
            <person name="Ballester A.-R."/>
            <person name="de la Fuente B."/>
            <person name="Harries E."/>
            <person name="Marcos J.F."/>
            <person name="Gonzalez-Candelas L."/>
            <person name="Gabaldon T."/>
        </authorList>
    </citation>
    <scope>NUCLEOTIDE SEQUENCE [LARGE SCALE GENOMIC DNA]</scope>
    <source>
        <strain evidence="2">PHI26 / CECT 20796</strain>
    </source>
</reference>
<dbReference type="HOGENOM" id="CLU_3242318_0_0_1"/>